<feature type="compositionally biased region" description="Polar residues" evidence="1">
    <location>
        <begin position="10"/>
        <end position="34"/>
    </location>
</feature>
<dbReference type="EMBL" id="VXIV02001431">
    <property type="protein sequence ID" value="KAF6033197.1"/>
    <property type="molecule type" value="Genomic_DNA"/>
</dbReference>
<evidence type="ECO:0000313" key="3">
    <source>
        <dbReference type="Proteomes" id="UP000593567"/>
    </source>
</evidence>
<organism evidence="2 3">
    <name type="scientific">Bugula neritina</name>
    <name type="common">Brown bryozoan</name>
    <name type="synonym">Sertularia neritina</name>
    <dbReference type="NCBI Taxonomy" id="10212"/>
    <lineage>
        <taxon>Eukaryota</taxon>
        <taxon>Metazoa</taxon>
        <taxon>Spiralia</taxon>
        <taxon>Lophotrochozoa</taxon>
        <taxon>Bryozoa</taxon>
        <taxon>Gymnolaemata</taxon>
        <taxon>Cheilostomatida</taxon>
        <taxon>Flustrina</taxon>
        <taxon>Buguloidea</taxon>
        <taxon>Bugulidae</taxon>
        <taxon>Bugula</taxon>
    </lineage>
</organism>
<gene>
    <name evidence="2" type="ORF">EB796_008495</name>
</gene>
<evidence type="ECO:0000313" key="2">
    <source>
        <dbReference type="EMBL" id="KAF6033197.1"/>
    </source>
</evidence>
<dbReference type="AlphaFoldDB" id="A0A7J7K4Q8"/>
<dbReference type="OrthoDB" id="7976289at2759"/>
<sequence>MPQEPAQICGNDTMNNMPQEPTQSSKSGTQNTVPQEPAPNPANATSQPGLQDRKAWKKAIDKEMNILCKSNIWSIQPLPEDKTKTKGQWVHTLKQYKTSGFDYKETSNQIKRTQLAPNTDHFPQGTRLYNWCQTPLSILKRGPFRQISQHFFSELMITFSVAEMTT</sequence>
<feature type="region of interest" description="Disordered" evidence="1">
    <location>
        <begin position="1"/>
        <end position="53"/>
    </location>
</feature>
<evidence type="ECO:0000256" key="1">
    <source>
        <dbReference type="SAM" id="MobiDB-lite"/>
    </source>
</evidence>
<proteinExistence type="predicted"/>
<comment type="caution">
    <text evidence="2">The sequence shown here is derived from an EMBL/GenBank/DDBJ whole genome shotgun (WGS) entry which is preliminary data.</text>
</comment>
<name>A0A7J7K4Q8_BUGNE</name>
<dbReference type="Proteomes" id="UP000593567">
    <property type="component" value="Unassembled WGS sequence"/>
</dbReference>
<accession>A0A7J7K4Q8</accession>
<keyword evidence="3" id="KW-1185">Reference proteome</keyword>
<reference evidence="2" key="1">
    <citation type="submission" date="2020-06" db="EMBL/GenBank/DDBJ databases">
        <title>Draft genome of Bugula neritina, a colonial animal packing powerful symbionts and potential medicines.</title>
        <authorList>
            <person name="Rayko M."/>
        </authorList>
    </citation>
    <scope>NUCLEOTIDE SEQUENCE [LARGE SCALE GENOMIC DNA]</scope>
    <source>
        <strain evidence="2">Kwan_BN1</strain>
    </source>
</reference>
<protein>
    <submittedName>
        <fullName evidence="2">Uncharacterized protein</fullName>
    </submittedName>
</protein>